<accession>A0A7D8H4Q4</accession>
<comment type="caution">
    <text evidence="3">The sequence shown here is derived from an EMBL/GenBank/DDBJ whole genome shotgun (WGS) entry which is preliminary data.</text>
</comment>
<keyword evidence="2" id="KW-0472">Membrane</keyword>
<organism evidence="3 4">
    <name type="scientific">Bacillus paranthracis</name>
    <dbReference type="NCBI Taxonomy" id="2026186"/>
    <lineage>
        <taxon>Bacteria</taxon>
        <taxon>Bacillati</taxon>
        <taxon>Bacillota</taxon>
        <taxon>Bacilli</taxon>
        <taxon>Bacillales</taxon>
        <taxon>Bacillaceae</taxon>
        <taxon>Bacillus</taxon>
        <taxon>Bacillus cereus group</taxon>
    </lineage>
</organism>
<protein>
    <submittedName>
        <fullName evidence="3">Uncharacterized protein</fullName>
    </submittedName>
</protein>
<name>A0A7D8H4Q4_9BACI</name>
<evidence type="ECO:0000256" key="1">
    <source>
        <dbReference type="SAM" id="MobiDB-lite"/>
    </source>
</evidence>
<dbReference type="EMBL" id="FWYW01000011">
    <property type="protein sequence ID" value="SMD59161.1"/>
    <property type="molecule type" value="Genomic_DNA"/>
</dbReference>
<evidence type="ECO:0000256" key="2">
    <source>
        <dbReference type="SAM" id="Phobius"/>
    </source>
</evidence>
<sequence>MPIPLVIEADGNEVPSTTTDPATSCAHEGKGSEKTTLLAGIFPVFVIVVVYVIVSPIVAKALSPILIVFKIALSIFVVTLLEVIFFETGGFFGLTIC</sequence>
<proteinExistence type="predicted"/>
<dbReference type="Proteomes" id="UP000194422">
    <property type="component" value="Unassembled WGS sequence"/>
</dbReference>
<feature type="region of interest" description="Disordered" evidence="1">
    <location>
        <begin position="9"/>
        <end position="29"/>
    </location>
</feature>
<keyword evidence="2" id="KW-1133">Transmembrane helix</keyword>
<gene>
    <name evidence="3" type="ORF">BACERE00174_00098</name>
</gene>
<evidence type="ECO:0000313" key="4">
    <source>
        <dbReference type="Proteomes" id="UP000194422"/>
    </source>
</evidence>
<feature type="transmembrane region" description="Helical" evidence="2">
    <location>
        <begin position="65"/>
        <end position="86"/>
    </location>
</feature>
<dbReference type="AlphaFoldDB" id="A0A7D8H4Q4"/>
<keyword evidence="2" id="KW-0812">Transmembrane</keyword>
<reference evidence="3 4" key="1">
    <citation type="submission" date="2017-04" db="EMBL/GenBank/DDBJ databases">
        <authorList>
            <person name="Criscuolo A."/>
        </authorList>
    </citation>
    <scope>NUCLEOTIDE SEQUENCE [LARGE SCALE GENOMIC DNA]</scope>
    <source>
        <strain evidence="3">16-00174</strain>
    </source>
</reference>
<feature type="transmembrane region" description="Helical" evidence="2">
    <location>
        <begin position="37"/>
        <end position="59"/>
    </location>
</feature>
<evidence type="ECO:0000313" key="3">
    <source>
        <dbReference type="EMBL" id="SMD59161.1"/>
    </source>
</evidence>